<dbReference type="InterPro" id="IPR042187">
    <property type="entry name" value="Flagellin_C_sub2"/>
</dbReference>
<evidence type="ECO:0000256" key="1">
    <source>
        <dbReference type="ARBA" id="ARBA00005709"/>
    </source>
</evidence>
<comment type="similarity">
    <text evidence="1 4">Belongs to the bacterial flagellin family.</text>
</comment>
<dbReference type="InterPro" id="IPR001492">
    <property type="entry name" value="Flagellin"/>
</dbReference>
<dbReference type="GO" id="GO:0009288">
    <property type="term" value="C:bacterial-type flagellum"/>
    <property type="evidence" value="ECO:0007669"/>
    <property type="project" value="UniProtKB-SubCell"/>
</dbReference>
<protein>
    <recommendedName>
        <fullName evidence="2 4">Flagellin</fullName>
    </recommendedName>
</protein>
<evidence type="ECO:0000259" key="5">
    <source>
        <dbReference type="Pfam" id="PF00669"/>
    </source>
</evidence>
<organism evidence="7 8">
    <name type="scientific">Roseburia zhanii</name>
    <dbReference type="NCBI Taxonomy" id="2763064"/>
    <lineage>
        <taxon>Bacteria</taxon>
        <taxon>Bacillati</taxon>
        <taxon>Bacillota</taxon>
        <taxon>Clostridia</taxon>
        <taxon>Lachnospirales</taxon>
        <taxon>Lachnospiraceae</taxon>
        <taxon>Roseburia</taxon>
    </lineage>
</organism>
<keyword evidence="7" id="KW-0969">Cilium</keyword>
<dbReference type="EMBL" id="JACOPH010000004">
    <property type="protein sequence ID" value="MBC5714041.1"/>
    <property type="molecule type" value="Genomic_DNA"/>
</dbReference>
<sequence length="477" mass="51176">MKVNHNMSAVITNAQLLRTENSLADSMERLSSGLKINHAKDDPAGMAISNKMQAQIDGLGKASENASNGISVLQIADSALGEITSMLQRMRELSVQAATDTNQLEDREAIQKEIDSLVSEVDRISRDTEYNTKKLLDGTSDTRVYADGTSRMAVSDSVGTGNYKITVNEPAKQSALPTTTTAGTIPEGTVTINGNEVEISAGENAASVFEKLRFGAEKADVNLMVIDPAATQDYDTYPTSGGYEMLDKTFDFGDTLAFVSNQYGTSSEIQISCSNNALASFLGLDAATQTVGTDADVKADLTSSFDAQTTVIMDGNKVKITDVAGFEMDFVLDAGKKGDVNIEVTDIGTMTLQIGANEHQTMQVRIPEISSKTLYLDEVDVTKVDGGDRAIARLDEAIKTTTSVRSAVGAYQNRLEYAVSSLDASEEDMTNAISRISDVDMAKEMTEYTKYTVLQQAGTSVLAQANDIPQSVLQLLQ</sequence>
<dbReference type="AlphaFoldDB" id="A0A923LPS9"/>
<keyword evidence="8" id="KW-1185">Reference proteome</keyword>
<feature type="domain" description="Flagellin C-terminal" evidence="6">
    <location>
        <begin position="393"/>
        <end position="476"/>
    </location>
</feature>
<dbReference type="GO" id="GO:0005576">
    <property type="term" value="C:extracellular region"/>
    <property type="evidence" value="ECO:0007669"/>
    <property type="project" value="UniProtKB-SubCell"/>
</dbReference>
<evidence type="ECO:0000313" key="7">
    <source>
        <dbReference type="EMBL" id="MBC5714041.1"/>
    </source>
</evidence>
<keyword evidence="3 4" id="KW-0975">Bacterial flagellum</keyword>
<proteinExistence type="inferred from homology"/>
<comment type="caution">
    <text evidence="7">The sequence shown here is derived from an EMBL/GenBank/DDBJ whole genome shotgun (WGS) entry which is preliminary data.</text>
</comment>
<evidence type="ECO:0000256" key="4">
    <source>
        <dbReference type="RuleBase" id="RU362073"/>
    </source>
</evidence>
<feature type="domain" description="Flagellin N-terminal" evidence="5">
    <location>
        <begin position="3"/>
        <end position="140"/>
    </location>
</feature>
<dbReference type="Proteomes" id="UP000606720">
    <property type="component" value="Unassembled WGS sequence"/>
</dbReference>
<comment type="function">
    <text evidence="4">Flagellin is the subunit protein which polymerizes to form the filaments of bacterial flagella.</text>
</comment>
<evidence type="ECO:0000313" key="8">
    <source>
        <dbReference type="Proteomes" id="UP000606720"/>
    </source>
</evidence>
<comment type="subcellular location">
    <subcellularLocation>
        <location evidence="4">Secreted</location>
    </subcellularLocation>
    <subcellularLocation>
        <location evidence="4">Bacterial flagellum</location>
    </subcellularLocation>
</comment>
<dbReference type="Gene3D" id="6.10.10.10">
    <property type="entry name" value="Flagellar export chaperone, C-terminal domain"/>
    <property type="match status" value="1"/>
</dbReference>
<dbReference type="PANTHER" id="PTHR42792">
    <property type="entry name" value="FLAGELLIN"/>
    <property type="match status" value="1"/>
</dbReference>
<dbReference type="Pfam" id="PF00700">
    <property type="entry name" value="Flagellin_C"/>
    <property type="match status" value="1"/>
</dbReference>
<keyword evidence="7" id="KW-0282">Flagellum</keyword>
<keyword evidence="4" id="KW-0964">Secreted</keyword>
<dbReference type="PRINTS" id="PR00207">
    <property type="entry name" value="FLAGELLIN"/>
</dbReference>
<dbReference type="Pfam" id="PF00669">
    <property type="entry name" value="Flagellin_N"/>
    <property type="match status" value="1"/>
</dbReference>
<dbReference type="PANTHER" id="PTHR42792:SF2">
    <property type="entry name" value="FLAGELLIN"/>
    <property type="match status" value="1"/>
</dbReference>
<gene>
    <name evidence="7" type="ORF">H8S17_07435</name>
</gene>
<evidence type="ECO:0000259" key="6">
    <source>
        <dbReference type="Pfam" id="PF00700"/>
    </source>
</evidence>
<evidence type="ECO:0000256" key="2">
    <source>
        <dbReference type="ARBA" id="ARBA00020110"/>
    </source>
</evidence>
<reference evidence="7" key="1">
    <citation type="submission" date="2020-08" db="EMBL/GenBank/DDBJ databases">
        <title>Genome public.</title>
        <authorList>
            <person name="Liu C."/>
            <person name="Sun Q."/>
        </authorList>
    </citation>
    <scope>NUCLEOTIDE SEQUENCE</scope>
    <source>
        <strain evidence="7">BX1005</strain>
    </source>
</reference>
<dbReference type="SUPFAM" id="SSF64518">
    <property type="entry name" value="Phase 1 flagellin"/>
    <property type="match status" value="1"/>
</dbReference>
<dbReference type="Gene3D" id="1.20.1330.10">
    <property type="entry name" value="f41 fragment of flagellin, N-terminal domain"/>
    <property type="match status" value="2"/>
</dbReference>
<keyword evidence="7" id="KW-0966">Cell projection</keyword>
<accession>A0A923LPS9</accession>
<dbReference type="RefSeq" id="WP_186866802.1">
    <property type="nucleotide sequence ID" value="NZ_JACOPH010000004.1"/>
</dbReference>
<dbReference type="InterPro" id="IPR046358">
    <property type="entry name" value="Flagellin_C"/>
</dbReference>
<evidence type="ECO:0000256" key="3">
    <source>
        <dbReference type="ARBA" id="ARBA00023143"/>
    </source>
</evidence>
<dbReference type="InterPro" id="IPR001029">
    <property type="entry name" value="Flagellin_N"/>
</dbReference>
<dbReference type="GO" id="GO:0005198">
    <property type="term" value="F:structural molecule activity"/>
    <property type="evidence" value="ECO:0007669"/>
    <property type="project" value="UniProtKB-UniRule"/>
</dbReference>
<name>A0A923LPS9_9FIRM</name>